<reference evidence="2 3" key="1">
    <citation type="submission" date="2018-09" db="EMBL/GenBank/DDBJ databases">
        <authorList>
            <person name="Zhu H."/>
        </authorList>
    </citation>
    <scope>NUCLEOTIDE SEQUENCE [LARGE SCALE GENOMIC DNA]</scope>
    <source>
        <strain evidence="2 3">K2W22B-5</strain>
    </source>
</reference>
<feature type="region of interest" description="Disordered" evidence="1">
    <location>
        <begin position="69"/>
        <end position="106"/>
    </location>
</feature>
<feature type="compositionally biased region" description="Basic and acidic residues" evidence="1">
    <location>
        <begin position="86"/>
        <end position="99"/>
    </location>
</feature>
<dbReference type="AlphaFoldDB" id="A0A418W462"/>
<protein>
    <submittedName>
        <fullName evidence="2">Uncharacterized protein</fullName>
    </submittedName>
</protein>
<organism evidence="2 3">
    <name type="scientific">Azospirillum cavernae</name>
    <dbReference type="NCBI Taxonomy" id="2320860"/>
    <lineage>
        <taxon>Bacteria</taxon>
        <taxon>Pseudomonadati</taxon>
        <taxon>Pseudomonadota</taxon>
        <taxon>Alphaproteobacteria</taxon>
        <taxon>Rhodospirillales</taxon>
        <taxon>Azospirillaceae</taxon>
        <taxon>Azospirillum</taxon>
    </lineage>
</organism>
<gene>
    <name evidence="2" type="ORF">D3877_10110</name>
</gene>
<proteinExistence type="predicted"/>
<dbReference type="Proteomes" id="UP000283458">
    <property type="component" value="Unassembled WGS sequence"/>
</dbReference>
<accession>A0A418W462</accession>
<name>A0A418W462_9PROT</name>
<dbReference type="RefSeq" id="WP_119830454.1">
    <property type="nucleotide sequence ID" value="NZ_QYUL01000001.1"/>
</dbReference>
<evidence type="ECO:0000313" key="2">
    <source>
        <dbReference type="EMBL" id="RJF84823.1"/>
    </source>
</evidence>
<evidence type="ECO:0000256" key="1">
    <source>
        <dbReference type="SAM" id="MobiDB-lite"/>
    </source>
</evidence>
<comment type="caution">
    <text evidence="2">The sequence shown here is derived from an EMBL/GenBank/DDBJ whole genome shotgun (WGS) entry which is preliminary data.</text>
</comment>
<evidence type="ECO:0000313" key="3">
    <source>
        <dbReference type="Proteomes" id="UP000283458"/>
    </source>
</evidence>
<dbReference type="EMBL" id="QYUL01000001">
    <property type="protein sequence ID" value="RJF84823.1"/>
    <property type="molecule type" value="Genomic_DNA"/>
</dbReference>
<sequence>MNIMGDNGQALPALSPTDIDTTINHEPRIRDLRLAEALGMVDPHDIRRLIERHMAALMTFGEVFRDVPENRSSRQAPHTPDEPISDADRKLRRTAEFPRRRGRPSKGAFHLTKKQALYITAKSDTERSALVTIQMVEVFDAATGARTTGLPGTLAPEEESMVMAYRSLGRDDQIRLRALLTPPIGANSIPETRNPPFCAACKAADFWRRGIDTDLDPNPLLSSPLTNSDLRVIKTMRTLVAREIDRTIGLRILDATIAMQKAFRPDRETE</sequence>
<keyword evidence="3" id="KW-1185">Reference proteome</keyword>
<dbReference type="OrthoDB" id="7301931at2"/>